<dbReference type="PANTHER" id="PTHR10799">
    <property type="entry name" value="SNF2/RAD54 HELICASE FAMILY"/>
    <property type="match status" value="1"/>
</dbReference>
<sequence>MFFIKKDSVSEKNIETLASSEEVFKRGVSYYNRDNVGALDWNDDRLLVEAEVFGSEVYNTHVSFSKEGDIQYPECTCYAFSSYEGLCKHLVATLLEINYFVSKPTSPLAQPKTSTGLELISAFQKQFQVTKSNQQQRVPLIIEFELFFSTDYYNQLIETVDIRARVGEKRLYVIQDLASFVHSVHLNIRREFTKNFTLDPLIHEIQPEDRAILELIMKIDTAKQSTHMYKSSRNKNYSIPLWFIHELFELLTQRNVVTSYRSPRPQPLNILSAEQYKPIDIALTKLENDELASLQLLQDYDFFSKEFQAIMSNNTLFLLTKDQASVLETLVINKKFNENRTLAEFHQSEMEAFCSIILPQIKQVANVEIDQELASLIQSEPLQAKLHLDTQNGLLSADLTFQYGTHTIHPLESKEENSDNQVILVRDIKKEAVIFDLLHAYPFTRMDNIYLLDDDDLFAPFLFEQVPVLQEYMEVFTTSGIRQMITPLNKPPVVSIAKNDQSNWLDIQFSLDGIPADEMSEVLQALRNKQTYYKLNSGAFINFKDNQFNSMKDALTQFGPEKAALSEHLSVPLYKALSLEEESAAAMKLSSQLRDLLRNIGRPDYMEGDKPDGITADLREYQLTGYRWMTTLESVGLGGVLADDMGLGKTLQTITFIQGLLAKRSHARIMIIAPASLIYNWQREFERFAPGVDVELLVGSKAERSKKKSESTASVWITSYPLIQRDSELYSDQQLDVLILDEAQAIKNDTSKTAKSVRSIQASSSFALTGTPIENRLDELYSLFHTLLPGSLGTKKGFKEMESADIAKRVRPFILRRMKKDVLTELPDKIEQTQYIDLTDDQKKLYAVQVKELTKDVEEASRTGQFQEKRMQFLAGLTKLRQICCHPHLITSTDKSYTSGKLDRLVEYVEEGLAAGQRMVIFSQFTSMLAIIRETFDQKEWRYHYLDGQTPTDERLQLTERFNEGEHELFLISMKAGGTGLNLTGGDTVILYDTWWNPAVEQQAADRVYRFGQKKNVQVVKLISTGTIEEKMLALQEKKKHLIEEVIQSGEQKGTSLTADEIKELLQM</sequence>
<evidence type="ECO:0000259" key="4">
    <source>
        <dbReference type="PROSITE" id="PS51192"/>
    </source>
</evidence>
<dbReference type="PROSITE" id="PS50966">
    <property type="entry name" value="ZF_SWIM"/>
    <property type="match status" value="1"/>
</dbReference>
<dbReference type="CDD" id="cd18793">
    <property type="entry name" value="SF2_C_SNF"/>
    <property type="match status" value="1"/>
</dbReference>
<evidence type="ECO:0000259" key="3">
    <source>
        <dbReference type="PROSITE" id="PS50966"/>
    </source>
</evidence>
<keyword evidence="6" id="KW-0067">ATP-binding</keyword>
<dbReference type="InterPro" id="IPR007527">
    <property type="entry name" value="Znf_SWIM"/>
</dbReference>
<feature type="domain" description="Helicase C-terminal" evidence="5">
    <location>
        <begin position="901"/>
        <end position="1063"/>
    </location>
</feature>
<dbReference type="Gene3D" id="3.40.50.300">
    <property type="entry name" value="P-loop containing nucleotide triphosphate hydrolases"/>
    <property type="match status" value="1"/>
</dbReference>
<keyword evidence="2" id="KW-0479">Metal-binding</keyword>
<keyword evidence="6" id="KW-0347">Helicase</keyword>
<dbReference type="Proteomes" id="UP001225034">
    <property type="component" value="Unassembled WGS sequence"/>
</dbReference>
<dbReference type="InterPro" id="IPR049730">
    <property type="entry name" value="SNF2/RAD54-like_C"/>
</dbReference>
<dbReference type="GO" id="GO:0004386">
    <property type="term" value="F:helicase activity"/>
    <property type="evidence" value="ECO:0007669"/>
    <property type="project" value="UniProtKB-KW"/>
</dbReference>
<feature type="domain" description="SWIM-type" evidence="3">
    <location>
        <begin position="60"/>
        <end position="98"/>
    </location>
</feature>
<dbReference type="SUPFAM" id="SSF52540">
    <property type="entry name" value="P-loop containing nucleoside triphosphate hydrolases"/>
    <property type="match status" value="2"/>
</dbReference>
<gene>
    <name evidence="6" type="ORF">J2S05_003191</name>
</gene>
<feature type="domain" description="Helicase ATP-binding" evidence="4">
    <location>
        <begin position="630"/>
        <end position="790"/>
    </location>
</feature>
<dbReference type="InterPro" id="IPR000330">
    <property type="entry name" value="SNF2_N"/>
</dbReference>
<dbReference type="SMART" id="SM00490">
    <property type="entry name" value="HELICc"/>
    <property type="match status" value="1"/>
</dbReference>
<dbReference type="InterPro" id="IPR001650">
    <property type="entry name" value="Helicase_C-like"/>
</dbReference>
<dbReference type="SMART" id="SM00487">
    <property type="entry name" value="DEXDc"/>
    <property type="match status" value="1"/>
</dbReference>
<dbReference type="PROSITE" id="PS51194">
    <property type="entry name" value="HELICASE_CTER"/>
    <property type="match status" value="1"/>
</dbReference>
<protein>
    <submittedName>
        <fullName evidence="6">Superfamily II DNA or RNA helicase</fullName>
    </submittedName>
</protein>
<keyword evidence="2" id="KW-0863">Zinc-finger</keyword>
<dbReference type="PROSITE" id="PS51192">
    <property type="entry name" value="HELICASE_ATP_BIND_1"/>
    <property type="match status" value="1"/>
</dbReference>
<keyword evidence="6" id="KW-0547">Nucleotide-binding</keyword>
<dbReference type="InterPro" id="IPR013663">
    <property type="entry name" value="Helicase_SWF/SNF/SWI_bac"/>
</dbReference>
<proteinExistence type="predicted"/>
<evidence type="ECO:0000313" key="6">
    <source>
        <dbReference type="EMBL" id="MDQ0208380.1"/>
    </source>
</evidence>
<keyword evidence="1" id="KW-0378">Hydrolase</keyword>
<dbReference type="InterPro" id="IPR014001">
    <property type="entry name" value="Helicase_ATP-bd"/>
</dbReference>
<dbReference type="Pfam" id="PF08455">
    <property type="entry name" value="SNF2_assoc"/>
    <property type="match status" value="1"/>
</dbReference>
<dbReference type="InterPro" id="IPR027417">
    <property type="entry name" value="P-loop_NTPase"/>
</dbReference>
<comment type="caution">
    <text evidence="6">The sequence shown here is derived from an EMBL/GenBank/DDBJ whole genome shotgun (WGS) entry which is preliminary data.</text>
</comment>
<dbReference type="Pfam" id="PF00176">
    <property type="entry name" value="SNF2-rel_dom"/>
    <property type="match status" value="1"/>
</dbReference>
<name>A0ABT9YLL9_9BACI</name>
<reference evidence="6 7" key="1">
    <citation type="submission" date="2023-07" db="EMBL/GenBank/DDBJ databases">
        <title>Genomic Encyclopedia of Type Strains, Phase IV (KMG-IV): sequencing the most valuable type-strain genomes for metagenomic binning, comparative biology and taxonomic classification.</title>
        <authorList>
            <person name="Goeker M."/>
        </authorList>
    </citation>
    <scope>NUCLEOTIDE SEQUENCE [LARGE SCALE GENOMIC DNA]</scope>
    <source>
        <strain evidence="6 7">DSM 19154</strain>
    </source>
</reference>
<keyword evidence="2" id="KW-0862">Zinc</keyword>
<dbReference type="InterPro" id="IPR038718">
    <property type="entry name" value="SNF2-like_sf"/>
</dbReference>
<dbReference type="EMBL" id="JAUSUA010000005">
    <property type="protein sequence ID" value="MDQ0208380.1"/>
    <property type="molecule type" value="Genomic_DNA"/>
</dbReference>
<dbReference type="Pfam" id="PF04434">
    <property type="entry name" value="SWIM"/>
    <property type="match status" value="1"/>
</dbReference>
<keyword evidence="7" id="KW-1185">Reference proteome</keyword>
<evidence type="ECO:0000256" key="1">
    <source>
        <dbReference type="ARBA" id="ARBA00022801"/>
    </source>
</evidence>
<evidence type="ECO:0000259" key="5">
    <source>
        <dbReference type="PROSITE" id="PS51194"/>
    </source>
</evidence>
<accession>A0ABT9YLL9</accession>
<dbReference type="Pfam" id="PF00271">
    <property type="entry name" value="Helicase_C"/>
    <property type="match status" value="1"/>
</dbReference>
<evidence type="ECO:0000313" key="7">
    <source>
        <dbReference type="Proteomes" id="UP001225034"/>
    </source>
</evidence>
<evidence type="ECO:0000256" key="2">
    <source>
        <dbReference type="PROSITE-ProRule" id="PRU00325"/>
    </source>
</evidence>
<dbReference type="Gene3D" id="3.40.50.10810">
    <property type="entry name" value="Tandem AAA-ATPase domain"/>
    <property type="match status" value="1"/>
</dbReference>
<organism evidence="6 7">
    <name type="scientific">Alkalicoccobacillus murimartini</name>
    <dbReference type="NCBI Taxonomy" id="171685"/>
    <lineage>
        <taxon>Bacteria</taxon>
        <taxon>Bacillati</taxon>
        <taxon>Bacillota</taxon>
        <taxon>Bacilli</taxon>
        <taxon>Bacillales</taxon>
        <taxon>Bacillaceae</taxon>
        <taxon>Alkalicoccobacillus</taxon>
    </lineage>
</organism>
<dbReference type="RefSeq" id="WP_306984406.1">
    <property type="nucleotide sequence ID" value="NZ_JAUSUA010000005.1"/>
</dbReference>